<dbReference type="AlphaFoldDB" id="A0A1I7ZK62"/>
<keyword evidence="1" id="KW-1185">Reference proteome</keyword>
<proteinExistence type="predicted"/>
<evidence type="ECO:0000313" key="1">
    <source>
        <dbReference type="Proteomes" id="UP000095287"/>
    </source>
</evidence>
<reference evidence="2" key="1">
    <citation type="submission" date="2016-11" db="UniProtKB">
        <authorList>
            <consortium name="WormBaseParasite"/>
        </authorList>
    </citation>
    <scope>IDENTIFICATION</scope>
</reference>
<name>A0A1I7ZK62_9BILA</name>
<organism evidence="1 2">
    <name type="scientific">Steinernema glaseri</name>
    <dbReference type="NCBI Taxonomy" id="37863"/>
    <lineage>
        <taxon>Eukaryota</taxon>
        <taxon>Metazoa</taxon>
        <taxon>Ecdysozoa</taxon>
        <taxon>Nematoda</taxon>
        <taxon>Chromadorea</taxon>
        <taxon>Rhabditida</taxon>
        <taxon>Tylenchina</taxon>
        <taxon>Panagrolaimomorpha</taxon>
        <taxon>Strongyloidoidea</taxon>
        <taxon>Steinernematidae</taxon>
        <taxon>Steinernema</taxon>
    </lineage>
</organism>
<dbReference type="WBParaSite" id="L893_g27114.t1">
    <property type="protein sequence ID" value="L893_g27114.t1"/>
    <property type="gene ID" value="L893_g27114"/>
</dbReference>
<protein>
    <submittedName>
        <fullName evidence="2">Dimer_Tnp_hAT domain-containing protein</fullName>
    </submittedName>
</protein>
<evidence type="ECO:0000313" key="2">
    <source>
        <dbReference type="WBParaSite" id="L893_g27114.t1"/>
    </source>
</evidence>
<accession>A0A1I7ZK62</accession>
<sequence>MTRKELRVWPISVKANKRSFVFCDASRPSRLYSLPNLLARPELPADRFLQNRTPEKARNGSETFATAVVASYPLGKAKRMFNKLAIEIIIRKKCGLFSSRRDTSGLIHRSPYWWKYFNRYRLTPQKSRECFLSLTS</sequence>
<dbReference type="Proteomes" id="UP000095287">
    <property type="component" value="Unplaced"/>
</dbReference>